<keyword evidence="2" id="KW-1185">Reference proteome</keyword>
<protein>
    <submittedName>
        <fullName evidence="1">Uncharacterized protein</fullName>
    </submittedName>
</protein>
<proteinExistence type="predicted"/>
<dbReference type="Proteomes" id="UP000799755">
    <property type="component" value="Unassembled WGS sequence"/>
</dbReference>
<evidence type="ECO:0000313" key="2">
    <source>
        <dbReference type="Proteomes" id="UP000799755"/>
    </source>
</evidence>
<gene>
    <name evidence="1" type="ORF">BDR25DRAFT_362898</name>
</gene>
<dbReference type="EMBL" id="MU003551">
    <property type="protein sequence ID" value="KAF2463353.1"/>
    <property type="molecule type" value="Genomic_DNA"/>
</dbReference>
<organism evidence="1 2">
    <name type="scientific">Lindgomyces ingoldianus</name>
    <dbReference type="NCBI Taxonomy" id="673940"/>
    <lineage>
        <taxon>Eukaryota</taxon>
        <taxon>Fungi</taxon>
        <taxon>Dikarya</taxon>
        <taxon>Ascomycota</taxon>
        <taxon>Pezizomycotina</taxon>
        <taxon>Dothideomycetes</taxon>
        <taxon>Pleosporomycetidae</taxon>
        <taxon>Pleosporales</taxon>
        <taxon>Lindgomycetaceae</taxon>
        <taxon>Lindgomyces</taxon>
    </lineage>
</organism>
<accession>A0ACB6Q8S3</accession>
<comment type="caution">
    <text evidence="1">The sequence shown here is derived from an EMBL/GenBank/DDBJ whole genome shotgun (WGS) entry which is preliminary data.</text>
</comment>
<sequence>MTRYEFGVVVRVEASQSVKVSLQSRQFELKLASVKPTSKYMTHTLVYSVKFSSVEGSFSALFEDGAILRRYYPDRPTKLGWFEDMRKILAHTHDLSVIVANICLTESPPYDSFYVTFSNFTKSTITSIETDMGTVDDNSDPIYTDIGWLSTVMYEIITGRYYDFDLLKTNHPAQPGLSSRERRPSKHSQSLTWCVPLSHCRVNGRWIERLFECLSVMRESRIPSPNSGSKDLRIQYLQLTCLSTRVPAVAVLAVLAFATLSHVTILIHLFWTPIIYDIILVAHETLTYPFILASIFLLHFLAFIVALSFNYPAHEDFTTSTSLDALTLDTESLVQPNATRYYNSELSTLKDRRDLTHPSGRSHPPDNMLSHLCIVLKLGISMLEVCVMGVTPTYTLLLFLHSHSNAIHSRPTITLNPNTYGANMHYALII</sequence>
<evidence type="ECO:0000313" key="1">
    <source>
        <dbReference type="EMBL" id="KAF2463353.1"/>
    </source>
</evidence>
<name>A0ACB6Q8S3_9PLEO</name>
<reference evidence="1" key="1">
    <citation type="journal article" date="2020" name="Stud. Mycol.">
        <title>101 Dothideomycetes genomes: a test case for predicting lifestyles and emergence of pathogens.</title>
        <authorList>
            <person name="Haridas S."/>
            <person name="Albert R."/>
            <person name="Binder M."/>
            <person name="Bloem J."/>
            <person name="Labutti K."/>
            <person name="Salamov A."/>
            <person name="Andreopoulos B."/>
            <person name="Baker S."/>
            <person name="Barry K."/>
            <person name="Bills G."/>
            <person name="Bluhm B."/>
            <person name="Cannon C."/>
            <person name="Castanera R."/>
            <person name="Culley D."/>
            <person name="Daum C."/>
            <person name="Ezra D."/>
            <person name="Gonzalez J."/>
            <person name="Henrissat B."/>
            <person name="Kuo A."/>
            <person name="Liang C."/>
            <person name="Lipzen A."/>
            <person name="Lutzoni F."/>
            <person name="Magnuson J."/>
            <person name="Mondo S."/>
            <person name="Nolan M."/>
            <person name="Ohm R."/>
            <person name="Pangilinan J."/>
            <person name="Park H.-J."/>
            <person name="Ramirez L."/>
            <person name="Alfaro M."/>
            <person name="Sun H."/>
            <person name="Tritt A."/>
            <person name="Yoshinaga Y."/>
            <person name="Zwiers L.-H."/>
            <person name="Turgeon B."/>
            <person name="Goodwin S."/>
            <person name="Spatafora J."/>
            <person name="Crous P."/>
            <person name="Grigoriev I."/>
        </authorList>
    </citation>
    <scope>NUCLEOTIDE SEQUENCE</scope>
    <source>
        <strain evidence="1">ATCC 200398</strain>
    </source>
</reference>